<dbReference type="Proteomes" id="UP000624244">
    <property type="component" value="Unassembled WGS sequence"/>
</dbReference>
<dbReference type="PANTHER" id="PTHR43591:SF105">
    <property type="entry name" value="METHYLTRANSFERASE DOMAIN-CONTAINING PROTEIN-RELATED"/>
    <property type="match status" value="1"/>
</dbReference>
<evidence type="ECO:0000256" key="1">
    <source>
        <dbReference type="SAM" id="MobiDB-lite"/>
    </source>
</evidence>
<evidence type="ECO:0000313" key="3">
    <source>
        <dbReference type="Proteomes" id="UP000624244"/>
    </source>
</evidence>
<dbReference type="GO" id="GO:0008168">
    <property type="term" value="F:methyltransferase activity"/>
    <property type="evidence" value="ECO:0007669"/>
    <property type="project" value="TreeGrafter"/>
</dbReference>
<feature type="compositionally biased region" description="Low complexity" evidence="1">
    <location>
        <begin position="57"/>
        <end position="70"/>
    </location>
</feature>
<dbReference type="AlphaFoldDB" id="A0A8H5ZA04"/>
<reference evidence="2" key="1">
    <citation type="submission" date="2019-11" db="EMBL/GenBank/DDBJ databases">
        <title>Bipolaris sorokiniana Genome sequencing.</title>
        <authorList>
            <person name="Wang H."/>
        </authorList>
    </citation>
    <scope>NUCLEOTIDE SEQUENCE</scope>
</reference>
<protein>
    <recommendedName>
        <fullName evidence="4">S-adenosyl-L-methionine-dependent methyltransferase</fullName>
    </recommendedName>
</protein>
<comment type="caution">
    <text evidence="2">The sequence shown here is derived from an EMBL/GenBank/DDBJ whole genome shotgun (WGS) entry which is preliminary data.</text>
</comment>
<dbReference type="Gene3D" id="3.40.50.150">
    <property type="entry name" value="Vaccinia Virus protein VP39"/>
    <property type="match status" value="1"/>
</dbReference>
<dbReference type="SUPFAM" id="SSF53335">
    <property type="entry name" value="S-adenosyl-L-methionine-dependent methyltransferases"/>
    <property type="match status" value="1"/>
</dbReference>
<dbReference type="PANTHER" id="PTHR43591">
    <property type="entry name" value="METHYLTRANSFERASE"/>
    <property type="match status" value="1"/>
</dbReference>
<dbReference type="InterPro" id="IPR029063">
    <property type="entry name" value="SAM-dependent_MTases_sf"/>
</dbReference>
<evidence type="ECO:0000313" key="2">
    <source>
        <dbReference type="EMBL" id="KAF5845511.1"/>
    </source>
</evidence>
<dbReference type="CDD" id="cd02440">
    <property type="entry name" value="AdoMet_MTases"/>
    <property type="match status" value="1"/>
</dbReference>
<accession>A0A8H5ZA04</accession>
<name>A0A8H5ZA04_COCSA</name>
<sequence length="373" mass="41870">MAPSSPHKPAQAAGIHLHPQDSAMHLQDTPHSPQTAPASPYPTSHTSDTVTDDDEGLAGSSSDSGFDSGSLLGDGTDSLASSILNHRMENGRQYHAYRDGAYWGPNDELAKEILDFAHHMYLLTLDQKLHLAPLQNPQAILDCGTGTGIWAIDMADQYPSATVTGTDLSPIQPEWVPPNCHFEIDDVSLEWTFPPNHFDFVHIRELFGCIPDWDFFFAQAYRHIKPGGWVEIVEHSVCPVADDDSMSPDHFYHTWGKVVVEMGDKFGKSFTIWEESAERIRRAGFVDVTVVDFKWPMNGWPTDKKLKNIGRWNQLRLMDGVEGFMLRLLTQVGGWSVARAQLHLAQMRKELKSYKTHAYLPGTVVYARKPFRT</sequence>
<evidence type="ECO:0008006" key="4">
    <source>
        <dbReference type="Google" id="ProtNLM"/>
    </source>
</evidence>
<feature type="region of interest" description="Disordered" evidence="1">
    <location>
        <begin position="1"/>
        <end position="70"/>
    </location>
</feature>
<proteinExistence type="predicted"/>
<dbReference type="OMA" id="WNQLRLH"/>
<gene>
    <name evidence="2" type="ORF">GGP41_003138</name>
</gene>
<organism evidence="2 3">
    <name type="scientific">Cochliobolus sativus</name>
    <name type="common">Common root rot and spot blotch fungus</name>
    <name type="synonym">Bipolaris sorokiniana</name>
    <dbReference type="NCBI Taxonomy" id="45130"/>
    <lineage>
        <taxon>Eukaryota</taxon>
        <taxon>Fungi</taxon>
        <taxon>Dikarya</taxon>
        <taxon>Ascomycota</taxon>
        <taxon>Pezizomycotina</taxon>
        <taxon>Dothideomycetes</taxon>
        <taxon>Pleosporomycetidae</taxon>
        <taxon>Pleosporales</taxon>
        <taxon>Pleosporineae</taxon>
        <taxon>Pleosporaceae</taxon>
        <taxon>Bipolaris</taxon>
    </lineage>
</organism>
<dbReference type="Pfam" id="PF13489">
    <property type="entry name" value="Methyltransf_23"/>
    <property type="match status" value="1"/>
</dbReference>
<dbReference type="EMBL" id="WNKQ01000019">
    <property type="protein sequence ID" value="KAF5845511.1"/>
    <property type="molecule type" value="Genomic_DNA"/>
</dbReference>